<dbReference type="EMBL" id="FOSF01000004">
    <property type="protein sequence ID" value="SFJ84997.1"/>
    <property type="molecule type" value="Genomic_DNA"/>
</dbReference>
<accession>A0A662ZAL8</accession>
<proteinExistence type="predicted"/>
<evidence type="ECO:0000313" key="2">
    <source>
        <dbReference type="Proteomes" id="UP000243374"/>
    </source>
</evidence>
<sequence>MEVAPGTKVIDFEQNFLSVFSVPVKVYRLTNDGKILTSTGARPADKGEVLIDVSQDQKVNKVKKIFIKEDELVGDVEKRFADELGIGIQIFNPDVKDLARNELSLKQVKEAQPDVVPLCVPLRESTSVGAFKNAFLSTYGAKVEVYKLSGTGKISSGRWAAFADPAGNLKDCSEDGKLAKKYGIVALKVTEPLSKIKANFRKTYGLGVEFIAENKEPVSDDLKLADLSK</sequence>
<name>A0A662ZAL8_9GAMM</name>
<dbReference type="Proteomes" id="UP000243374">
    <property type="component" value="Unassembled WGS sequence"/>
</dbReference>
<keyword evidence="2" id="KW-1185">Reference proteome</keyword>
<evidence type="ECO:0000313" key="1">
    <source>
        <dbReference type="EMBL" id="SFJ84997.1"/>
    </source>
</evidence>
<protein>
    <submittedName>
        <fullName evidence="1">Uncharacterized protein</fullName>
    </submittedName>
</protein>
<gene>
    <name evidence="1" type="ORF">SAMN04487865_100474</name>
</gene>
<organism evidence="1 2">
    <name type="scientific">Succinivibrio dextrinosolvens</name>
    <dbReference type="NCBI Taxonomy" id="83771"/>
    <lineage>
        <taxon>Bacteria</taxon>
        <taxon>Pseudomonadati</taxon>
        <taxon>Pseudomonadota</taxon>
        <taxon>Gammaproteobacteria</taxon>
        <taxon>Aeromonadales</taxon>
        <taxon>Succinivibrionaceae</taxon>
        <taxon>Succinivibrio</taxon>
    </lineage>
</organism>
<dbReference type="RefSeq" id="WP_143075364.1">
    <property type="nucleotide sequence ID" value="NZ_CP047056.1"/>
</dbReference>
<dbReference type="AlphaFoldDB" id="A0A662ZAL8"/>
<reference evidence="1 2" key="1">
    <citation type="submission" date="2016-10" db="EMBL/GenBank/DDBJ databases">
        <authorList>
            <person name="Varghese N."/>
            <person name="Submissions S."/>
        </authorList>
    </citation>
    <scope>NUCLEOTIDE SEQUENCE [LARGE SCALE GENOMIC DNA]</scope>
    <source>
        <strain evidence="1 2">22B</strain>
    </source>
</reference>